<dbReference type="InterPro" id="IPR029068">
    <property type="entry name" value="Glyas_Bleomycin-R_OHBP_Dase"/>
</dbReference>
<dbReference type="Proteomes" id="UP001595632">
    <property type="component" value="Unassembled WGS sequence"/>
</dbReference>
<comment type="caution">
    <text evidence="3">The sequence shown here is derived from an EMBL/GenBank/DDBJ whole genome shotgun (WGS) entry which is preliminary data.</text>
</comment>
<dbReference type="InterPro" id="IPR037523">
    <property type="entry name" value="VOC_core"/>
</dbReference>
<dbReference type="Pfam" id="PF18029">
    <property type="entry name" value="Glyoxalase_6"/>
    <property type="match status" value="1"/>
</dbReference>
<reference evidence="4" key="1">
    <citation type="journal article" date="2019" name="Int. J. Syst. Evol. Microbiol.">
        <title>The Global Catalogue of Microorganisms (GCM) 10K type strain sequencing project: providing services to taxonomists for standard genome sequencing and annotation.</title>
        <authorList>
            <consortium name="The Broad Institute Genomics Platform"/>
            <consortium name="The Broad Institute Genome Sequencing Center for Infectious Disease"/>
            <person name="Wu L."/>
            <person name="Ma J."/>
        </authorList>
    </citation>
    <scope>NUCLEOTIDE SEQUENCE [LARGE SCALE GENOMIC DNA]</scope>
    <source>
        <strain evidence="4">KCTC 52366</strain>
    </source>
</reference>
<dbReference type="InterPro" id="IPR051785">
    <property type="entry name" value="MMCE/EMCE_epimerase"/>
</dbReference>
<name>A0ABV7GX23_9RHOB</name>
<gene>
    <name evidence="3" type="ORF">ACFOGP_19455</name>
</gene>
<evidence type="ECO:0000259" key="2">
    <source>
        <dbReference type="PROSITE" id="PS51819"/>
    </source>
</evidence>
<keyword evidence="1" id="KW-0479">Metal-binding</keyword>
<organism evidence="3 4">
    <name type="scientific">Psychromarinibacter halotolerans</name>
    <dbReference type="NCBI Taxonomy" id="1775175"/>
    <lineage>
        <taxon>Bacteria</taxon>
        <taxon>Pseudomonadati</taxon>
        <taxon>Pseudomonadota</taxon>
        <taxon>Alphaproteobacteria</taxon>
        <taxon>Rhodobacterales</taxon>
        <taxon>Paracoccaceae</taxon>
        <taxon>Psychromarinibacter</taxon>
    </lineage>
</organism>
<dbReference type="PROSITE" id="PS51819">
    <property type="entry name" value="VOC"/>
    <property type="match status" value="1"/>
</dbReference>
<dbReference type="RefSeq" id="WP_275634470.1">
    <property type="nucleotide sequence ID" value="NZ_JARGYD010000009.1"/>
</dbReference>
<keyword evidence="4" id="KW-1185">Reference proteome</keyword>
<proteinExistence type="predicted"/>
<feature type="domain" description="VOC" evidence="2">
    <location>
        <begin position="2"/>
        <end position="116"/>
    </location>
</feature>
<dbReference type="PANTHER" id="PTHR43048:SF3">
    <property type="entry name" value="METHYLMALONYL-COA EPIMERASE, MITOCHONDRIAL"/>
    <property type="match status" value="1"/>
</dbReference>
<dbReference type="Gene3D" id="3.10.180.10">
    <property type="entry name" value="2,3-Dihydroxybiphenyl 1,2-Dioxygenase, domain 1"/>
    <property type="match status" value="1"/>
</dbReference>
<dbReference type="InterPro" id="IPR041581">
    <property type="entry name" value="Glyoxalase_6"/>
</dbReference>
<dbReference type="PANTHER" id="PTHR43048">
    <property type="entry name" value="METHYLMALONYL-COA EPIMERASE"/>
    <property type="match status" value="1"/>
</dbReference>
<evidence type="ECO:0000256" key="1">
    <source>
        <dbReference type="ARBA" id="ARBA00022723"/>
    </source>
</evidence>
<evidence type="ECO:0000313" key="4">
    <source>
        <dbReference type="Proteomes" id="UP001595632"/>
    </source>
</evidence>
<protein>
    <submittedName>
        <fullName evidence="3">VOC family protein</fullName>
    </submittedName>
</protein>
<dbReference type="EMBL" id="JBHRTB010000010">
    <property type="protein sequence ID" value="MFC3144906.1"/>
    <property type="molecule type" value="Genomic_DNA"/>
</dbReference>
<accession>A0ABV7GX23</accession>
<dbReference type="SUPFAM" id="SSF54593">
    <property type="entry name" value="Glyoxalase/Bleomycin resistance protein/Dihydroxybiphenyl dioxygenase"/>
    <property type="match status" value="1"/>
</dbReference>
<evidence type="ECO:0000313" key="3">
    <source>
        <dbReference type="EMBL" id="MFC3144906.1"/>
    </source>
</evidence>
<sequence length="123" mass="13303">MGVTRVILYARDIDRMVAFYTTHFGYVLSREPDSDDRLTELRPKGEGVILLLHPAGRGQKQGQVQVKLVFDADDVDTARAALIAAGLDVGPVHRADGYGFANLKDPAGNAIQISGRAARDRGV</sequence>